<dbReference type="InterPro" id="IPR011234">
    <property type="entry name" value="Fumarylacetoacetase-like_C"/>
</dbReference>
<dbReference type="AlphaFoldDB" id="A0A1T4LYT5"/>
<comment type="similarity">
    <text evidence="1">Belongs to the FAH family.</text>
</comment>
<feature type="domain" description="Fumarylacetoacetase-like C-terminal" evidence="3">
    <location>
        <begin position="77"/>
        <end position="282"/>
    </location>
</feature>
<dbReference type="Gene3D" id="3.90.850.10">
    <property type="entry name" value="Fumarylacetoacetase-like, C-terminal domain"/>
    <property type="match status" value="1"/>
</dbReference>
<accession>A0A1T4LYT5</accession>
<evidence type="ECO:0000256" key="1">
    <source>
        <dbReference type="ARBA" id="ARBA00010211"/>
    </source>
</evidence>
<evidence type="ECO:0000313" key="5">
    <source>
        <dbReference type="Proteomes" id="UP000190637"/>
    </source>
</evidence>
<keyword evidence="2" id="KW-0479">Metal-binding</keyword>
<dbReference type="InterPro" id="IPR051121">
    <property type="entry name" value="FAH"/>
</dbReference>
<proteinExistence type="inferred from homology"/>
<evidence type="ECO:0000259" key="3">
    <source>
        <dbReference type="Pfam" id="PF01557"/>
    </source>
</evidence>
<gene>
    <name evidence="4" type="ORF">SAMN02745673_00872</name>
</gene>
<dbReference type="OrthoDB" id="2273115at2"/>
<dbReference type="GO" id="GO:0044281">
    <property type="term" value="P:small molecule metabolic process"/>
    <property type="evidence" value="ECO:0007669"/>
    <property type="project" value="UniProtKB-ARBA"/>
</dbReference>
<dbReference type="EMBL" id="FUWS01000002">
    <property type="protein sequence ID" value="SJZ59825.1"/>
    <property type="molecule type" value="Genomic_DNA"/>
</dbReference>
<dbReference type="Proteomes" id="UP000190637">
    <property type="component" value="Unassembled WGS sequence"/>
</dbReference>
<dbReference type="GO" id="GO:0003824">
    <property type="term" value="F:catalytic activity"/>
    <property type="evidence" value="ECO:0007669"/>
    <property type="project" value="InterPro"/>
</dbReference>
<dbReference type="Pfam" id="PF01557">
    <property type="entry name" value="FAA_hydrolase"/>
    <property type="match status" value="1"/>
</dbReference>
<dbReference type="STRING" id="1122192.SAMN02745673_00872"/>
<protein>
    <submittedName>
        <fullName evidence="4">2-keto-4-pentenoate hydratase/2-oxohepta-3-ene-1,7-dioic acid hydratase (Catechol pathway)</fullName>
    </submittedName>
</protein>
<evidence type="ECO:0000313" key="4">
    <source>
        <dbReference type="EMBL" id="SJZ59825.1"/>
    </source>
</evidence>
<dbReference type="PANTHER" id="PTHR42796">
    <property type="entry name" value="FUMARYLACETOACETATE HYDROLASE DOMAIN-CONTAINING PROTEIN 2A-RELATED"/>
    <property type="match status" value="1"/>
</dbReference>
<dbReference type="RefSeq" id="WP_078760277.1">
    <property type="nucleotide sequence ID" value="NZ_FUWS01000002.1"/>
</dbReference>
<dbReference type="GO" id="GO:0046872">
    <property type="term" value="F:metal ion binding"/>
    <property type="evidence" value="ECO:0007669"/>
    <property type="project" value="UniProtKB-KW"/>
</dbReference>
<sequence length="294" mass="30798">MYLMRIGPAGAEVPAVRVGTDRYIDVSDVVGDVDAAFLASDPAASLAPLIAERVAAGAARPLEGIRIGPPIARPHQILCVGLNYTDHAAATGQTLPDEPVITTKAPNTLSGPTDPLVLPPGSDRTDWEVELGVVVGRRVYRLSDEGEAEEAIAGYTLVNDVSERALQFDRGGQWMKGKSAPTFTPCGPFLATRDEIPDVGGLDLWLDVNGAARQRGSTKDMAFGPARLVHYLSHFMVLEPGDLICTGTPAGTGMTSSPPGYLASGDVVELGCGPLGTQRYEVTESGQPPAAGPR</sequence>
<dbReference type="PANTHER" id="PTHR42796:SF4">
    <property type="entry name" value="FUMARYLACETOACETATE HYDROLASE DOMAIN-CONTAINING PROTEIN 2A"/>
    <property type="match status" value="1"/>
</dbReference>
<dbReference type="InterPro" id="IPR036663">
    <property type="entry name" value="Fumarylacetoacetase_C_sf"/>
</dbReference>
<reference evidence="4 5" key="1">
    <citation type="submission" date="2017-02" db="EMBL/GenBank/DDBJ databases">
        <authorList>
            <person name="Peterson S.W."/>
        </authorList>
    </citation>
    <scope>NUCLEOTIDE SEQUENCE [LARGE SCALE GENOMIC DNA]</scope>
    <source>
        <strain evidence="4 5">DSM 45154</strain>
    </source>
</reference>
<keyword evidence="5" id="KW-1185">Reference proteome</keyword>
<organism evidence="4 5">
    <name type="scientific">Marinactinospora thermotolerans DSM 45154</name>
    <dbReference type="NCBI Taxonomy" id="1122192"/>
    <lineage>
        <taxon>Bacteria</taxon>
        <taxon>Bacillati</taxon>
        <taxon>Actinomycetota</taxon>
        <taxon>Actinomycetes</taxon>
        <taxon>Streptosporangiales</taxon>
        <taxon>Nocardiopsidaceae</taxon>
        <taxon>Marinactinospora</taxon>
    </lineage>
</organism>
<name>A0A1T4LYT5_9ACTN</name>
<evidence type="ECO:0000256" key="2">
    <source>
        <dbReference type="ARBA" id="ARBA00022723"/>
    </source>
</evidence>
<dbReference type="SUPFAM" id="SSF56529">
    <property type="entry name" value="FAH"/>
    <property type="match status" value="1"/>
</dbReference>